<feature type="region of interest" description="Disordered" evidence="1">
    <location>
        <begin position="1"/>
        <end position="20"/>
    </location>
</feature>
<accession>A0ABV1AIP6</accession>
<evidence type="ECO:0000256" key="1">
    <source>
        <dbReference type="SAM" id="MobiDB-lite"/>
    </source>
</evidence>
<keyword evidence="3" id="KW-1185">Reference proteome</keyword>
<evidence type="ECO:0000313" key="3">
    <source>
        <dbReference type="Proteomes" id="UP001446032"/>
    </source>
</evidence>
<reference evidence="2 3" key="1">
    <citation type="submission" date="2024-03" db="EMBL/GenBank/DDBJ databases">
        <title>Human intestinal bacterial collection.</title>
        <authorList>
            <person name="Pauvert C."/>
            <person name="Hitch T.C.A."/>
            <person name="Clavel T."/>
        </authorList>
    </citation>
    <scope>NUCLEOTIDE SEQUENCE [LARGE SCALE GENOMIC DNA]</scope>
    <source>
        <strain evidence="2 3">CLA-AA-H95</strain>
    </source>
</reference>
<name>A0ABV1AIP6_9FIRM</name>
<dbReference type="Proteomes" id="UP001446032">
    <property type="component" value="Unassembled WGS sequence"/>
</dbReference>
<dbReference type="EMBL" id="JBBMEI010000009">
    <property type="protein sequence ID" value="MEQ2357611.1"/>
    <property type="molecule type" value="Genomic_DNA"/>
</dbReference>
<gene>
    <name evidence="2" type="ORF">WMO75_04500</name>
</gene>
<protein>
    <submittedName>
        <fullName evidence="2">Uncharacterized protein</fullName>
    </submittedName>
</protein>
<evidence type="ECO:0000313" key="2">
    <source>
        <dbReference type="EMBL" id="MEQ2357611.1"/>
    </source>
</evidence>
<organism evidence="2 3">
    <name type="scientific">Blautia intestinihominis</name>
    <dbReference type="NCBI Taxonomy" id="3133152"/>
    <lineage>
        <taxon>Bacteria</taxon>
        <taxon>Bacillati</taxon>
        <taxon>Bacillota</taxon>
        <taxon>Clostridia</taxon>
        <taxon>Lachnospirales</taxon>
        <taxon>Lachnospiraceae</taxon>
        <taxon>Blautia</taxon>
    </lineage>
</organism>
<proteinExistence type="predicted"/>
<sequence length="65" mass="7261">MADTRRTAGSSIKPFRRSLQSGDERYRNTFGCIDGNCKIYGRRKSGGVPGWTALCDRRYLSGRTG</sequence>
<comment type="caution">
    <text evidence="2">The sequence shown here is derived from an EMBL/GenBank/DDBJ whole genome shotgun (WGS) entry which is preliminary data.</text>
</comment>